<evidence type="ECO:0000313" key="5">
    <source>
        <dbReference type="WBParaSite" id="HPBE_0000112001-mRNA-1"/>
    </source>
</evidence>
<accession>A0A3P7UFA4</accession>
<name>A0A183F4M8_HELPZ</name>
<organism evidence="4 5">
    <name type="scientific">Heligmosomoides polygyrus</name>
    <name type="common">Parasitic roundworm</name>
    <dbReference type="NCBI Taxonomy" id="6339"/>
    <lineage>
        <taxon>Eukaryota</taxon>
        <taxon>Metazoa</taxon>
        <taxon>Ecdysozoa</taxon>
        <taxon>Nematoda</taxon>
        <taxon>Chromadorea</taxon>
        <taxon>Rhabditida</taxon>
        <taxon>Rhabditina</taxon>
        <taxon>Rhabditomorpha</taxon>
        <taxon>Strongyloidea</taxon>
        <taxon>Heligmosomidae</taxon>
        <taxon>Heligmosomoides</taxon>
    </lineage>
</organism>
<dbReference type="PANTHER" id="PTHR46599">
    <property type="entry name" value="PIGGYBAC TRANSPOSABLE ELEMENT-DERIVED PROTEIN 4"/>
    <property type="match status" value="1"/>
</dbReference>
<sequence length="639" mass="73913">MQQNNDLDNSFERLLLVSDSEDDDNGSGSDQSCSPLVEAYTEDGGSDDSDSGDNDDPDDEWKEVRVGRGHFIFEDDDAGPHEDVLTCKTPTDFHELVMKDIWELVVRETNRYGADKNSNWLDTDIPEMKRFIGLCLKMGQVRLPLLRDYWSTSRELTETPVAAPEMTRVRFETLLRNLHLADNSNYDAQDRLYKISPLLKLFNAASGSLFRPGRRVCIDESLVPFRGRLLFRQYIPCKRHRYGIKVFKLCSEGGYTCKIRVYAGKDCTRTGTVAETVVMDLMEEYLDQGRDLFVDNWYTGISLAQMLIKRSTNLVGRKGLPLDVVQTKLKRTKLKKGQRIARQNADGIVVMKWKDKRDIIMLSTIHDDGIGSSSSKPHMVEDYNNAKLFVDTSDQMASYSPFVRRTSKWYIRLFSHIVTQTIMVNAWKLYQDNVGKMRFNDFKRKIFVSLLSQDNVRTTSRRHQLERAGPAKVTRKRCHGCYHTLAKDNDSRTACKRARQPITYNNAKLFVDTSDQMASYSPFVRRTSKWYIRLFSHIVTQTIMVNAWKLYQDNVGKMRFNDFKRKIFVSLLSQDNVRTTSRRHQLERAGPAKVTRKRCHGCYHTLAKDNDSRTACKRARQVNTRCSRCQIHFCLESLI</sequence>
<dbReference type="WBParaSite" id="HPBE_0000112001-mRNA-1">
    <property type="protein sequence ID" value="HPBE_0000112001-mRNA-1"/>
    <property type="gene ID" value="HPBE_0000112001"/>
</dbReference>
<dbReference type="Proteomes" id="UP000050761">
    <property type="component" value="Unassembled WGS sequence"/>
</dbReference>
<reference evidence="5" key="2">
    <citation type="submission" date="2019-09" db="UniProtKB">
        <authorList>
            <consortium name="WormBaseParasite"/>
        </authorList>
    </citation>
    <scope>IDENTIFICATION</scope>
</reference>
<evidence type="ECO:0000313" key="4">
    <source>
        <dbReference type="Proteomes" id="UP000050761"/>
    </source>
</evidence>
<feature type="region of interest" description="Disordered" evidence="1">
    <location>
        <begin position="1"/>
        <end position="61"/>
    </location>
</feature>
<feature type="compositionally biased region" description="Acidic residues" evidence="1">
    <location>
        <begin position="40"/>
        <end position="61"/>
    </location>
</feature>
<gene>
    <name evidence="3" type="ORF">HPBE_LOCUS1121</name>
</gene>
<dbReference type="EMBL" id="UZAH01001106">
    <property type="protein sequence ID" value="VDO19503.1"/>
    <property type="molecule type" value="Genomic_DNA"/>
</dbReference>
<proteinExistence type="predicted"/>
<dbReference type="AlphaFoldDB" id="A0A183F4M8"/>
<accession>A0A183F4M8</accession>
<feature type="domain" description="PiggyBac transposable element-derived protein" evidence="2">
    <location>
        <begin position="93"/>
        <end position="427"/>
    </location>
</feature>
<evidence type="ECO:0000259" key="2">
    <source>
        <dbReference type="Pfam" id="PF13843"/>
    </source>
</evidence>
<protein>
    <submittedName>
        <fullName evidence="5">DDE_Tnp_1_7 domain-containing protein</fullName>
    </submittedName>
</protein>
<evidence type="ECO:0000313" key="3">
    <source>
        <dbReference type="EMBL" id="VDO19503.1"/>
    </source>
</evidence>
<dbReference type="InterPro" id="IPR029526">
    <property type="entry name" value="PGBD"/>
</dbReference>
<dbReference type="Pfam" id="PF13843">
    <property type="entry name" value="DDE_Tnp_1_7"/>
    <property type="match status" value="1"/>
</dbReference>
<dbReference type="PANTHER" id="PTHR46599:SF3">
    <property type="entry name" value="PIGGYBAC TRANSPOSABLE ELEMENT-DERIVED PROTEIN 4"/>
    <property type="match status" value="1"/>
</dbReference>
<evidence type="ECO:0000256" key="1">
    <source>
        <dbReference type="SAM" id="MobiDB-lite"/>
    </source>
</evidence>
<keyword evidence="4" id="KW-1185">Reference proteome</keyword>
<reference evidence="3 4" key="1">
    <citation type="submission" date="2018-11" db="EMBL/GenBank/DDBJ databases">
        <authorList>
            <consortium name="Pathogen Informatics"/>
        </authorList>
    </citation>
    <scope>NUCLEOTIDE SEQUENCE [LARGE SCALE GENOMIC DNA]</scope>
</reference>
<dbReference type="OrthoDB" id="10030973at2759"/>